<feature type="compositionally biased region" description="Basic and acidic residues" evidence="6">
    <location>
        <begin position="1415"/>
        <end position="1428"/>
    </location>
</feature>
<dbReference type="Proteomes" id="UP001623349">
    <property type="component" value="Unassembled WGS sequence"/>
</dbReference>
<feature type="region of interest" description="Disordered" evidence="6">
    <location>
        <begin position="1415"/>
        <end position="1468"/>
    </location>
</feature>
<evidence type="ECO:0000256" key="3">
    <source>
        <dbReference type="ARBA" id="ARBA00022553"/>
    </source>
</evidence>
<accession>A0ABQ0ESQ2</accession>
<comment type="caution">
    <text evidence="7">The sequence shown here is derived from an EMBL/GenBank/DDBJ whole genome shotgun (WGS) entry which is preliminary data.</text>
</comment>
<feature type="coiled-coil region" evidence="5">
    <location>
        <begin position="388"/>
        <end position="429"/>
    </location>
</feature>
<dbReference type="InterPro" id="IPR051841">
    <property type="entry name" value="MT-Golgi_org_protein"/>
</dbReference>
<feature type="region of interest" description="Disordered" evidence="6">
    <location>
        <begin position="1353"/>
        <end position="1377"/>
    </location>
</feature>
<feature type="compositionally biased region" description="Basic and acidic residues" evidence="6">
    <location>
        <begin position="1443"/>
        <end position="1455"/>
    </location>
</feature>
<sequence length="1468" mass="165550">MDGTSAKQDGLWENKSNNDVSSCPEASLEIVGSLAKLPDQQDTAQDASVEVNRVFKEEGSPDRSSQVAICQNGQIPDLQLSLDPTTSPVGPDASTGVDGFHDNLRNSQGTSAEETQLCFTASSLPLEKEEQVRLQARKRLEEQLIQYRVKRHRERSSQPATKMKLSSTLDPELMLNPENLPRASTVAVTKEYSFLRTSVPRGPKVGSLGLLAHSKEKKNSKSSKIRSLADYRTEDPSDSGGLGSTVDAVGSSLKQSRSSTAVVSEVSLSSETDNRVESASLTGDSVSEADGNESDSSSHSSFSARGAYGVLGNVGMPGAAYMVDGQEISAEALGIKDVLQAAAFQQQDQNQEANREVRSRRDSICSSVSMESSLAEPQDEVLQILKDKRRLEGQVEALSLEASQALQEKAELQAQLAALSTRLQAQVEHSHSSQQKQDSLSSEVDTLKQSCWDLERAMTDLQNMLEAKNASLASSNNDLQVAEEQYQRLMAKVEDMQRNILSKDNTGFLLHDLRQQMTALQSQLQQVQLERTTLTSKLQASQAEITSLQHARQWYQQQLTLAQEARVRLQGEMAHIQVGQMTQAGLLEHLKLENVSLSHQLTETQHRSIKEKERIAVQLQSIEADMLDQEAAFVQIREAKTMVEEDLQRRLEEFEGEREQLQKVADAAASLEQQLEQVKLTLSQRDEQLAALQQEHLDVIKQLTSTQEALQTKGQTLDDLHTRYDELQARLEELQREADSREDAIHFLQNEKIVLEVALQSARSDKEELDRGARRLEEDTEETSGLLEQLRQDLAVKSNQVERLQQETATLRKQMQKVKEQFLQQKVMVEAYRRDATSKDQLINELKATKKRLDSEMKELRQELIKLHGEKKTVEIEHSRLQKDMSLVHQQMAELEGHLQSVQKERDEMEIHLQSLKFDKEQMIALTEANETLKKQIEELQQEAKKAITEQKQKMKRLGSDLTSAQKEMKTKHKAYENAVSILSRRLQEALAIKEATDAELNQLRAQSTGGSSDPVLHEKIHSLEVELQNVGQSKILLEKELQEVITMTSQELEESREKVLELEDELQESRGFRKKIKRLEESNKKLALELEHERGKLTGLGQSNAALREHNSILETALAKREADLVQLNLQVQAVLQRKEEEDRQMKQLVQALQVSLEKEKMEVNSLKEQMAAARIEAGHNRRHFKAATLELSEVKKELQAKEHLVQTLQAEVDDLQIQEGKHSQEIAQFQTELAEARTQLQLLQKKLDEQMSQQPTGSQEMEDLKWELDQKEREIQSLKQQLDLTEQQGKKELEGTQQTLQTIKSELEMVQEDLSETQKDKFMLQAKVSELKNNMKTLLQQNQQLKLDLRRGAAKKKEPKGESNSSSPATPIKIPDCPVPASLLEELLRPPPAVSKEPLKNLNSCLQQLKQEMDSLQRQMEEHTSTVHESLSSWAQVEAAPAEHAHPRGDTKPHNQNSVPREGLGQ</sequence>
<feature type="coiled-coil region" evidence="5">
    <location>
        <begin position="1126"/>
        <end position="1350"/>
    </location>
</feature>
<keyword evidence="4 5" id="KW-0175">Coiled coil</keyword>
<feature type="region of interest" description="Disordered" evidence="6">
    <location>
        <begin position="205"/>
        <end position="303"/>
    </location>
</feature>
<evidence type="ECO:0000313" key="7">
    <source>
        <dbReference type="EMBL" id="GAB1289980.1"/>
    </source>
</evidence>
<feature type="region of interest" description="Disordered" evidence="6">
    <location>
        <begin position="1"/>
        <end position="23"/>
    </location>
</feature>
<evidence type="ECO:0000256" key="2">
    <source>
        <dbReference type="ARBA" id="ARBA00022490"/>
    </source>
</evidence>
<feature type="compositionally biased region" description="Polar residues" evidence="6">
    <location>
        <begin position="252"/>
        <end position="285"/>
    </location>
</feature>
<feature type="compositionally biased region" description="Low complexity" evidence="6">
    <location>
        <begin position="294"/>
        <end position="303"/>
    </location>
</feature>
<dbReference type="PANTHER" id="PTHR18902">
    <property type="entry name" value="NUCLEAR MITOTIC APPARATUS PROTEIN 1-RELATED"/>
    <property type="match status" value="1"/>
</dbReference>
<feature type="compositionally biased region" description="Basic and acidic residues" evidence="6">
    <location>
        <begin position="766"/>
        <end position="777"/>
    </location>
</feature>
<keyword evidence="8" id="KW-1185">Reference proteome</keyword>
<feature type="coiled-coil region" evidence="5">
    <location>
        <begin position="1039"/>
        <end position="1097"/>
    </location>
</feature>
<proteinExistence type="predicted"/>
<dbReference type="PANTHER" id="PTHR18902:SF26">
    <property type="entry name" value="GOLGIN SUBFAMILY A MEMBER 3"/>
    <property type="match status" value="1"/>
</dbReference>
<keyword evidence="3" id="KW-0597">Phosphoprotein</keyword>
<keyword evidence="2" id="KW-0963">Cytoplasm</keyword>
<evidence type="ECO:0000256" key="1">
    <source>
        <dbReference type="ARBA" id="ARBA00004496"/>
    </source>
</evidence>
<evidence type="ECO:0000313" key="8">
    <source>
        <dbReference type="Proteomes" id="UP001623349"/>
    </source>
</evidence>
<gene>
    <name evidence="7" type="ORF">APTSU1_000521000</name>
</gene>
<evidence type="ECO:0000256" key="5">
    <source>
        <dbReference type="SAM" id="Coils"/>
    </source>
</evidence>
<protein>
    <submittedName>
        <fullName evidence="7">Golgin subfamily A member 3</fullName>
    </submittedName>
</protein>
<reference evidence="7 8" key="1">
    <citation type="submission" date="2024-08" db="EMBL/GenBank/DDBJ databases">
        <title>The draft genome of Apodemus speciosus.</title>
        <authorList>
            <person name="Nabeshima K."/>
            <person name="Suzuki S."/>
            <person name="Onuma M."/>
        </authorList>
    </citation>
    <scope>NUCLEOTIDE SEQUENCE [LARGE SCALE GENOMIC DNA]</scope>
    <source>
        <strain evidence="7">IB14-021</strain>
    </source>
</reference>
<feature type="coiled-coil region" evidence="5">
    <location>
        <begin position="465"/>
        <end position="544"/>
    </location>
</feature>
<feature type="compositionally biased region" description="Basic and acidic residues" evidence="6">
    <location>
        <begin position="1353"/>
        <end position="1363"/>
    </location>
</feature>
<name>A0ABQ0ESQ2_APOSI</name>
<feature type="region of interest" description="Disordered" evidence="6">
    <location>
        <begin position="766"/>
        <end position="785"/>
    </location>
</feature>
<evidence type="ECO:0000256" key="4">
    <source>
        <dbReference type="ARBA" id="ARBA00023054"/>
    </source>
</evidence>
<evidence type="ECO:0000256" key="6">
    <source>
        <dbReference type="SAM" id="MobiDB-lite"/>
    </source>
</evidence>
<organism evidence="7 8">
    <name type="scientific">Apodemus speciosus</name>
    <name type="common">Large Japanese field mouse</name>
    <dbReference type="NCBI Taxonomy" id="105296"/>
    <lineage>
        <taxon>Eukaryota</taxon>
        <taxon>Metazoa</taxon>
        <taxon>Chordata</taxon>
        <taxon>Craniata</taxon>
        <taxon>Vertebrata</taxon>
        <taxon>Euteleostomi</taxon>
        <taxon>Mammalia</taxon>
        <taxon>Eutheria</taxon>
        <taxon>Euarchontoglires</taxon>
        <taxon>Glires</taxon>
        <taxon>Rodentia</taxon>
        <taxon>Myomorpha</taxon>
        <taxon>Muroidea</taxon>
        <taxon>Muridae</taxon>
        <taxon>Murinae</taxon>
        <taxon>Apodemus</taxon>
    </lineage>
</organism>
<dbReference type="EMBL" id="BAAFST010000005">
    <property type="protein sequence ID" value="GAB1289980.1"/>
    <property type="molecule type" value="Genomic_DNA"/>
</dbReference>
<feature type="region of interest" description="Disordered" evidence="6">
    <location>
        <begin position="78"/>
        <end position="112"/>
    </location>
</feature>
<comment type="subcellular location">
    <subcellularLocation>
        <location evidence="1">Cytoplasm</location>
    </subcellularLocation>
</comment>